<accession>A0A512IVV8</accession>
<dbReference type="Gene3D" id="2.170.16.10">
    <property type="entry name" value="Hedgehog/Intein (Hint) domain"/>
    <property type="match status" value="1"/>
</dbReference>
<dbReference type="OrthoDB" id="7314239at2"/>
<proteinExistence type="predicted"/>
<sequence>MAVNFNNTVYGAGFVGQDDGAPGATFGIDAVSTGNITVSGTITRAGDPVTITGTLPGGVASGNVNTLYATQFDNTGMIQLSDSANPTDESNRYVLSNTALSPRQRVTFNAEPNGPTQYQPVCFVAGTRILTAGGEIAIEDLRVGDQVVTSSGERRAIRWLGHRTIECNKLRNRTDALPIRISAGALGEHRPSRDLLVSPAHGLCFDVMGEILVPAVALVNGTTITQEDVELVTYWHVELDNHDILVAEGQPSESYLDVGNRGFFVEGDVINLYSGPDGHAASRARADQCRPLHTEGAFVEVVRAQLRARAERLGWRLIDEPWADLHLMVDGKRIEADKHGLVARFPVPASAKDIWIVSQTSAPCEIGLNADPRRLGVCLDSIAIDDAESAKSLIALDDVLLSDGFYQFEESGHRWTAERARLPAALLEGRRGTVFLRIELARGALPRWVATRKGEAERDIAAMAA</sequence>
<dbReference type="RefSeq" id="WP_147082455.1">
    <property type="nucleotide sequence ID" value="NZ_BJZT01000054.1"/>
</dbReference>
<dbReference type="EMBL" id="BJZT01000054">
    <property type="protein sequence ID" value="GEP01803.1"/>
    <property type="molecule type" value="Genomic_DNA"/>
</dbReference>
<name>A0A512IVV8_9HYPH</name>
<evidence type="ECO:0000259" key="1">
    <source>
        <dbReference type="Pfam" id="PF13403"/>
    </source>
</evidence>
<dbReference type="Proteomes" id="UP000321258">
    <property type="component" value="Unassembled WGS sequence"/>
</dbReference>
<evidence type="ECO:0000313" key="3">
    <source>
        <dbReference type="Proteomes" id="UP000321258"/>
    </source>
</evidence>
<dbReference type="InterPro" id="IPR036844">
    <property type="entry name" value="Hint_dom_sf"/>
</dbReference>
<organism evidence="2 3">
    <name type="scientific">Methylobacterium haplocladii</name>
    <dbReference type="NCBI Taxonomy" id="1176176"/>
    <lineage>
        <taxon>Bacteria</taxon>
        <taxon>Pseudomonadati</taxon>
        <taxon>Pseudomonadota</taxon>
        <taxon>Alphaproteobacteria</taxon>
        <taxon>Hyphomicrobiales</taxon>
        <taxon>Methylobacteriaceae</taxon>
        <taxon>Methylobacterium</taxon>
    </lineage>
</organism>
<comment type="caution">
    <text evidence="2">The sequence shown here is derived from an EMBL/GenBank/DDBJ whole genome shotgun (WGS) entry which is preliminary data.</text>
</comment>
<dbReference type="SUPFAM" id="SSF51294">
    <property type="entry name" value="Hedgehog/intein (Hint) domain"/>
    <property type="match status" value="1"/>
</dbReference>
<dbReference type="Pfam" id="PF13403">
    <property type="entry name" value="Hint_2"/>
    <property type="match status" value="1"/>
</dbReference>
<protein>
    <recommendedName>
        <fullName evidence="1">Hedgehog/Intein (Hint) domain-containing protein</fullName>
    </recommendedName>
</protein>
<keyword evidence="3" id="KW-1185">Reference proteome</keyword>
<dbReference type="InterPro" id="IPR028992">
    <property type="entry name" value="Hedgehog/Intein_dom"/>
</dbReference>
<evidence type="ECO:0000313" key="2">
    <source>
        <dbReference type="EMBL" id="GEP01803.1"/>
    </source>
</evidence>
<dbReference type="AlphaFoldDB" id="A0A512IVV8"/>
<gene>
    <name evidence="2" type="ORF">MHA02_41900</name>
</gene>
<feature type="domain" description="Hedgehog/Intein (Hint)" evidence="1">
    <location>
        <begin position="121"/>
        <end position="257"/>
    </location>
</feature>
<reference evidence="2 3" key="1">
    <citation type="submission" date="2019-07" db="EMBL/GenBank/DDBJ databases">
        <title>Whole genome shotgun sequence of Methylobacterium haplocladii NBRC 107714.</title>
        <authorList>
            <person name="Hosoyama A."/>
            <person name="Uohara A."/>
            <person name="Ohji S."/>
            <person name="Ichikawa N."/>
        </authorList>
    </citation>
    <scope>NUCLEOTIDE SEQUENCE [LARGE SCALE GENOMIC DNA]</scope>
    <source>
        <strain evidence="2 3">NBRC 107714</strain>
    </source>
</reference>